<keyword evidence="4" id="KW-1185">Reference proteome</keyword>
<evidence type="ECO:0000256" key="1">
    <source>
        <dbReference type="ARBA" id="ARBA00022801"/>
    </source>
</evidence>
<dbReference type="GO" id="GO:0016787">
    <property type="term" value="F:hydrolase activity"/>
    <property type="evidence" value="ECO:0007669"/>
    <property type="project" value="UniProtKB-KW"/>
</dbReference>
<dbReference type="SUPFAM" id="SSF53474">
    <property type="entry name" value="alpha/beta-Hydrolases"/>
    <property type="match status" value="1"/>
</dbReference>
<name>A0A1H9JC72_9GAMM</name>
<protein>
    <submittedName>
        <fullName evidence="3">Acetyl esterase/lipase</fullName>
    </submittedName>
</protein>
<proteinExistence type="predicted"/>
<dbReference type="InterPro" id="IPR029058">
    <property type="entry name" value="AB_hydrolase_fold"/>
</dbReference>
<dbReference type="PANTHER" id="PTHR48081">
    <property type="entry name" value="AB HYDROLASE SUPERFAMILY PROTEIN C4A8.06C"/>
    <property type="match status" value="1"/>
</dbReference>
<dbReference type="Proteomes" id="UP000199233">
    <property type="component" value="Unassembled WGS sequence"/>
</dbReference>
<dbReference type="EMBL" id="FOFS01000011">
    <property type="protein sequence ID" value="SEQ84412.1"/>
    <property type="molecule type" value="Genomic_DNA"/>
</dbReference>
<dbReference type="Pfam" id="PF07859">
    <property type="entry name" value="Abhydrolase_3"/>
    <property type="match status" value="1"/>
</dbReference>
<dbReference type="OrthoDB" id="9806180at2"/>
<sequence length="369" mass="39400">MGKSKTQAAACARPAYRKLVSRAPASGNLEKASGRRSLSQDRHDIVADVAPQIEFLRFLSNELRKPRVSGAQGAVPMLQSMFDAWENPPSAQQEDSYRKPELGGVEAFWIRPANADSARIVLYVNSGGVDIGDSFGCRKVASNLAGVLRSEAVVVGCHCPSARPLSAQIRDALSAYKGLIDLGYAPQDITMAGDSLGAKVVLCCVLGMRAFNLPMPGNVIAMTPWLDAESEHDSRSPMQKGCLTLPSAIAYEQAPAVAAAQDILRASYRGFPRLYINVGAVDGFLDNLLLERAQKLHARAVKAGVDACLSVVDGMHHAFPFLARQAPAAEMELQHIAQWLADGKRSVAGAGLARAQLRSGVAQGAARRD</sequence>
<dbReference type="PANTHER" id="PTHR48081:SF8">
    <property type="entry name" value="ALPHA_BETA HYDROLASE FOLD-3 DOMAIN-CONTAINING PROTEIN-RELATED"/>
    <property type="match status" value="1"/>
</dbReference>
<reference evidence="4" key="1">
    <citation type="submission" date="2016-10" db="EMBL/GenBank/DDBJ databases">
        <authorList>
            <person name="Varghese N."/>
            <person name="Submissions S."/>
        </authorList>
    </citation>
    <scope>NUCLEOTIDE SEQUENCE [LARGE SCALE GENOMIC DNA]</scope>
    <source>
        <strain evidence="4">DSM 25927</strain>
    </source>
</reference>
<evidence type="ECO:0000259" key="2">
    <source>
        <dbReference type="Pfam" id="PF07859"/>
    </source>
</evidence>
<organism evidence="3 4">
    <name type="scientific">Solimonas aquatica</name>
    <dbReference type="NCBI Taxonomy" id="489703"/>
    <lineage>
        <taxon>Bacteria</taxon>
        <taxon>Pseudomonadati</taxon>
        <taxon>Pseudomonadota</taxon>
        <taxon>Gammaproteobacteria</taxon>
        <taxon>Nevskiales</taxon>
        <taxon>Nevskiaceae</taxon>
        <taxon>Solimonas</taxon>
    </lineage>
</organism>
<dbReference type="InterPro" id="IPR050300">
    <property type="entry name" value="GDXG_lipolytic_enzyme"/>
</dbReference>
<feature type="domain" description="Alpha/beta hydrolase fold-3" evidence="2">
    <location>
        <begin position="121"/>
        <end position="319"/>
    </location>
</feature>
<dbReference type="Gene3D" id="3.40.50.1820">
    <property type="entry name" value="alpha/beta hydrolase"/>
    <property type="match status" value="1"/>
</dbReference>
<gene>
    <name evidence="3" type="ORF">SAMN04488038_111100</name>
</gene>
<keyword evidence="1" id="KW-0378">Hydrolase</keyword>
<accession>A0A1H9JC72</accession>
<evidence type="ECO:0000313" key="3">
    <source>
        <dbReference type="EMBL" id="SEQ84412.1"/>
    </source>
</evidence>
<dbReference type="STRING" id="489703.SAMN04488038_111100"/>
<evidence type="ECO:0000313" key="4">
    <source>
        <dbReference type="Proteomes" id="UP000199233"/>
    </source>
</evidence>
<dbReference type="InterPro" id="IPR013094">
    <property type="entry name" value="AB_hydrolase_3"/>
</dbReference>
<dbReference type="AlphaFoldDB" id="A0A1H9JC72"/>